<sequence length="49" mass="5667">MKVIKEITIAAKVSQTQHDYIEQLMKDKGIKTKSKAIQYLIDQSRLFGK</sequence>
<comment type="caution">
    <text evidence="1">The sequence shown here is derived from an EMBL/GenBank/DDBJ whole genome shotgun (WGS) entry which is preliminary data.</text>
</comment>
<protein>
    <submittedName>
        <fullName evidence="1">Uncharacterized protein</fullName>
    </submittedName>
</protein>
<reference evidence="1" key="1">
    <citation type="journal article" date="2018" name="Genome Biol.">
        <title>SKESA: strategic k-mer extension for scrupulous assemblies.</title>
        <authorList>
            <person name="Souvorov A."/>
            <person name="Agarwala R."/>
            <person name="Lipman D.J."/>
        </authorList>
    </citation>
    <scope>NUCLEOTIDE SEQUENCE</scope>
    <source>
        <strain evidence="1">OLC2673_Aeromonas</strain>
    </source>
</reference>
<dbReference type="Proteomes" id="UP000859505">
    <property type="component" value="Unassembled WGS sequence"/>
</dbReference>
<proteinExistence type="predicted"/>
<dbReference type="EMBL" id="DACTUL010000026">
    <property type="protein sequence ID" value="HAT6345307.1"/>
    <property type="molecule type" value="Genomic_DNA"/>
</dbReference>
<name>A0AAD3YL76_AERHY</name>
<evidence type="ECO:0000313" key="1">
    <source>
        <dbReference type="EMBL" id="HAT6345307.1"/>
    </source>
</evidence>
<organism evidence="1 2">
    <name type="scientific">Aeromonas hydrophila</name>
    <dbReference type="NCBI Taxonomy" id="644"/>
    <lineage>
        <taxon>Bacteria</taxon>
        <taxon>Pseudomonadati</taxon>
        <taxon>Pseudomonadota</taxon>
        <taxon>Gammaproteobacteria</taxon>
        <taxon>Aeromonadales</taxon>
        <taxon>Aeromonadaceae</taxon>
        <taxon>Aeromonas</taxon>
    </lineage>
</organism>
<gene>
    <name evidence="1" type="ORF">JAJ28_003073</name>
</gene>
<accession>A0AAD3YL76</accession>
<dbReference type="AlphaFoldDB" id="A0AAD3YL76"/>
<reference evidence="1" key="2">
    <citation type="submission" date="2020-01" db="EMBL/GenBank/DDBJ databases">
        <authorList>
            <consortium name="NCBI Pathogen Detection Project"/>
        </authorList>
    </citation>
    <scope>NUCLEOTIDE SEQUENCE</scope>
    <source>
        <strain evidence="1">OLC2673_Aeromonas</strain>
    </source>
</reference>
<evidence type="ECO:0000313" key="2">
    <source>
        <dbReference type="Proteomes" id="UP000859505"/>
    </source>
</evidence>